<feature type="transmembrane region" description="Helical" evidence="7">
    <location>
        <begin position="52"/>
        <end position="71"/>
    </location>
</feature>
<feature type="transmembrane region" description="Helical" evidence="7">
    <location>
        <begin position="307"/>
        <end position="326"/>
    </location>
</feature>
<feature type="transmembrane region" description="Helical" evidence="7">
    <location>
        <begin position="275"/>
        <end position="295"/>
    </location>
</feature>
<dbReference type="RefSeq" id="WP_171683668.1">
    <property type="nucleotide sequence ID" value="NZ_WHNZ01000022.1"/>
</dbReference>
<dbReference type="Gene3D" id="1.20.1250.20">
    <property type="entry name" value="MFS general substrate transporter like domains"/>
    <property type="match status" value="1"/>
</dbReference>
<evidence type="ECO:0000313" key="10">
    <source>
        <dbReference type="Proteomes" id="UP000618579"/>
    </source>
</evidence>
<sequence length="477" mass="51159">MQVERKSSPSTASGMYQVIVISLGLFVIFLDSTIVNIALPTMIDQFAISLKTAAWVMNAYTMTVAILLIFMGKIADLYGKKRMFSLGLTLFMLSSLLCAIAPTASLLIAARTLQGIGGAMAIPASMSLVRSIVPKEKVGAAMGIWSAVGALAIAVGPSLGGLITEAFSWHWVFYLNIPVILMALFLQRNALISYQDQIQPGKLDWWGTILLSIGLFCCINGFLQVAEHGWLSPVVWWQLSIALLLIGGFIWTQTIRANPLMELAIFKNHHYVTGLLSNTLGGLLLMGTMIISPLYLTRILHFSTLKASILMTPLSVSLLLISPFIGKMIDKIGSRIPLTIGYAISILSFVLLGTLPLQSSSIGLFIGCLTLAGFGIGMIAIASLTLSTLSIPEEHLNIASGTFAMFRNLGGAMGIALFVSVSAGNAAESAGALSVFRTEGFQHAYFSGGILAIGFMVVSFVLFNRKNEEFTQNKGGL</sequence>
<feature type="transmembrane region" description="Helical" evidence="7">
    <location>
        <begin position="235"/>
        <end position="254"/>
    </location>
</feature>
<dbReference type="CDD" id="cd17321">
    <property type="entry name" value="MFS_MMR_MDR_like"/>
    <property type="match status" value="1"/>
</dbReference>
<feature type="transmembrane region" description="Helical" evidence="7">
    <location>
        <begin position="338"/>
        <end position="356"/>
    </location>
</feature>
<keyword evidence="2" id="KW-0813">Transport</keyword>
<dbReference type="InterPro" id="IPR036259">
    <property type="entry name" value="MFS_trans_sf"/>
</dbReference>
<dbReference type="InterPro" id="IPR011701">
    <property type="entry name" value="MFS"/>
</dbReference>
<feature type="domain" description="Major facilitator superfamily (MFS) profile" evidence="8">
    <location>
        <begin position="17"/>
        <end position="466"/>
    </location>
</feature>
<evidence type="ECO:0000256" key="5">
    <source>
        <dbReference type="ARBA" id="ARBA00022989"/>
    </source>
</evidence>
<accession>A0ABX1ZME3</accession>
<proteinExistence type="predicted"/>
<keyword evidence="10" id="KW-1185">Reference proteome</keyword>
<dbReference type="PRINTS" id="PR01036">
    <property type="entry name" value="TCRTETB"/>
</dbReference>
<comment type="subcellular location">
    <subcellularLocation>
        <location evidence="1">Cell membrane</location>
        <topology evidence="1">Multi-pass membrane protein</topology>
    </subcellularLocation>
</comment>
<dbReference type="PROSITE" id="PS50850">
    <property type="entry name" value="MFS"/>
    <property type="match status" value="1"/>
</dbReference>
<dbReference type="PANTHER" id="PTHR42718">
    <property type="entry name" value="MAJOR FACILITATOR SUPERFAMILY MULTIDRUG TRANSPORTER MFSC"/>
    <property type="match status" value="1"/>
</dbReference>
<dbReference type="InterPro" id="IPR004638">
    <property type="entry name" value="EmrB-like"/>
</dbReference>
<keyword evidence="3" id="KW-1003">Cell membrane</keyword>
<keyword evidence="4 7" id="KW-0812">Transmembrane</keyword>
<feature type="transmembrane region" description="Helical" evidence="7">
    <location>
        <begin position="140"/>
        <end position="159"/>
    </location>
</feature>
<feature type="transmembrane region" description="Helical" evidence="7">
    <location>
        <begin position="171"/>
        <end position="191"/>
    </location>
</feature>
<feature type="transmembrane region" description="Helical" evidence="7">
    <location>
        <begin position="83"/>
        <end position="109"/>
    </location>
</feature>
<evidence type="ECO:0000256" key="1">
    <source>
        <dbReference type="ARBA" id="ARBA00004651"/>
    </source>
</evidence>
<comment type="caution">
    <text evidence="9">The sequence shown here is derived from an EMBL/GenBank/DDBJ whole genome shotgun (WGS) entry which is preliminary data.</text>
</comment>
<evidence type="ECO:0000256" key="4">
    <source>
        <dbReference type="ARBA" id="ARBA00022692"/>
    </source>
</evidence>
<evidence type="ECO:0000259" key="8">
    <source>
        <dbReference type="PROSITE" id="PS50850"/>
    </source>
</evidence>
<evidence type="ECO:0000313" key="9">
    <source>
        <dbReference type="EMBL" id="NOV00853.1"/>
    </source>
</evidence>
<evidence type="ECO:0000256" key="2">
    <source>
        <dbReference type="ARBA" id="ARBA00022448"/>
    </source>
</evidence>
<dbReference type="SUPFAM" id="SSF103473">
    <property type="entry name" value="MFS general substrate transporter"/>
    <property type="match status" value="1"/>
</dbReference>
<feature type="transmembrane region" description="Helical" evidence="7">
    <location>
        <begin position="405"/>
        <end position="424"/>
    </location>
</feature>
<protein>
    <submittedName>
        <fullName evidence="9">DHA2 family efflux MFS transporter permease subunit</fullName>
    </submittedName>
</protein>
<dbReference type="Proteomes" id="UP000618579">
    <property type="component" value="Unassembled WGS sequence"/>
</dbReference>
<feature type="transmembrane region" description="Helical" evidence="7">
    <location>
        <begin position="115"/>
        <end position="133"/>
    </location>
</feature>
<evidence type="ECO:0000256" key="7">
    <source>
        <dbReference type="SAM" id="Phobius"/>
    </source>
</evidence>
<feature type="transmembrane region" description="Helical" evidence="7">
    <location>
        <begin position="203"/>
        <end position="223"/>
    </location>
</feature>
<dbReference type="EMBL" id="WHNZ01000022">
    <property type="protein sequence ID" value="NOV00853.1"/>
    <property type="molecule type" value="Genomic_DNA"/>
</dbReference>
<feature type="transmembrane region" description="Helical" evidence="7">
    <location>
        <begin position="362"/>
        <end position="384"/>
    </location>
</feature>
<feature type="transmembrane region" description="Helical" evidence="7">
    <location>
        <begin position="15"/>
        <end position="40"/>
    </location>
</feature>
<organism evidence="9 10">
    <name type="scientific">Paenibacillus planticolens</name>
    <dbReference type="NCBI Taxonomy" id="2654976"/>
    <lineage>
        <taxon>Bacteria</taxon>
        <taxon>Bacillati</taxon>
        <taxon>Bacillota</taxon>
        <taxon>Bacilli</taxon>
        <taxon>Bacillales</taxon>
        <taxon>Paenibacillaceae</taxon>
        <taxon>Paenibacillus</taxon>
    </lineage>
</organism>
<dbReference type="NCBIfam" id="TIGR00711">
    <property type="entry name" value="efflux_EmrB"/>
    <property type="match status" value="1"/>
</dbReference>
<dbReference type="InterPro" id="IPR020846">
    <property type="entry name" value="MFS_dom"/>
</dbReference>
<evidence type="ECO:0000256" key="3">
    <source>
        <dbReference type="ARBA" id="ARBA00022475"/>
    </source>
</evidence>
<dbReference type="Gene3D" id="1.20.1720.10">
    <property type="entry name" value="Multidrug resistance protein D"/>
    <property type="match status" value="1"/>
</dbReference>
<dbReference type="PANTHER" id="PTHR42718:SF46">
    <property type="entry name" value="BLR6921 PROTEIN"/>
    <property type="match status" value="1"/>
</dbReference>
<evidence type="ECO:0000256" key="6">
    <source>
        <dbReference type="ARBA" id="ARBA00023136"/>
    </source>
</evidence>
<reference evidence="9 10" key="1">
    <citation type="submission" date="2019-10" db="EMBL/GenBank/DDBJ databases">
        <title>Description of Paenibacillus pedi sp. nov.</title>
        <authorList>
            <person name="Carlier A."/>
            <person name="Qi S."/>
        </authorList>
    </citation>
    <scope>NUCLEOTIDE SEQUENCE [LARGE SCALE GENOMIC DNA]</scope>
    <source>
        <strain evidence="9 10">LMG 31457</strain>
    </source>
</reference>
<name>A0ABX1ZME3_9BACL</name>
<feature type="transmembrane region" description="Helical" evidence="7">
    <location>
        <begin position="444"/>
        <end position="463"/>
    </location>
</feature>
<keyword evidence="5 7" id="KW-1133">Transmembrane helix</keyword>
<keyword evidence="6 7" id="KW-0472">Membrane</keyword>
<dbReference type="Pfam" id="PF07690">
    <property type="entry name" value="MFS_1"/>
    <property type="match status" value="1"/>
</dbReference>
<gene>
    <name evidence="9" type="ORF">GC097_12590</name>
</gene>